<reference evidence="7" key="1">
    <citation type="submission" date="2021-01" db="EMBL/GenBank/DDBJ databases">
        <authorList>
            <person name="Eckstrom K.M.E."/>
        </authorList>
    </citation>
    <scope>NUCLEOTIDE SEQUENCE</scope>
    <source>
        <strain evidence="7">UVCC 0001</strain>
    </source>
</reference>
<keyword evidence="8" id="KW-1185">Reference proteome</keyword>
<feature type="region of interest" description="Disordered" evidence="4">
    <location>
        <begin position="1"/>
        <end position="77"/>
    </location>
</feature>
<dbReference type="PANTHER" id="PTHR21737:SF4">
    <property type="entry name" value="SPLICING FACTOR CACTIN"/>
    <property type="match status" value="1"/>
</dbReference>
<dbReference type="Proteomes" id="UP001255856">
    <property type="component" value="Unassembled WGS sequence"/>
</dbReference>
<evidence type="ECO:0000256" key="1">
    <source>
        <dbReference type="ARBA" id="ARBA00006895"/>
    </source>
</evidence>
<feature type="compositionally biased region" description="Basic and acidic residues" evidence="4">
    <location>
        <begin position="399"/>
        <end position="420"/>
    </location>
</feature>
<sequence length="694" mass="76485">MGRHEKKKSKKSKRSKEHKERRRRRDSESESDDGSSSTDEETRKARRARKLARRVEDHLKKHKLSGSGYTDEDNPFGDQQLSQRFVWGKKIEKQLAEGASLRDMTARAELERHRERLEEADKVRKRQAQREAEREAIQAELEMIQRERAAAEAVELERKQERFLLEQAKARTVARLKDGRPKPIDLFCAVVYESLPGLEAAAGVPALDPTSLLAGAGEAGGAPPLSLDALRELCTDVAQYRELESEEGLGAAFWAALDTVAGALAVETEREEALDLARARGEPPPARYAAREAGWHSAIERDVRGMLAGKTLAQLAALEAEIKASLASAADPEYWQAVLARLAVERARAFLRQAYAERVRQDAAQLMASVDVAQALGWGGRTGERDEPGRSDEEEEENVDAHAHADAATAARDDAERDEGPSTSRLAEPDIVASASAGDAPLPLSESRGSPPPRPALASGEPRAWEDDSDHDDDNAAGPPGALSPAPLSAAAIAGREAEIVRHREAVRMAAASTAAGVARDALGAGGEADALYPAAARAAAAAMGDAAAAGDAPFGGEVPLESQAYWWHDKHRPRRPKYFNRVHTGYEWNKYNQTHYDADNPPPKTVQGYKFNIFYPDLLDKAKAPTYRVERDPGSRTGDTCILRFSAGPPYEDIAFRIVNKEWEYNHKKGFKSSFDRGILHLYFNFKRQRYRR</sequence>
<feature type="domain" description="Splicing factor cactin central" evidence="6">
    <location>
        <begin position="146"/>
        <end position="354"/>
    </location>
</feature>
<evidence type="ECO:0000313" key="7">
    <source>
        <dbReference type="EMBL" id="KAK2077408.1"/>
    </source>
</evidence>
<dbReference type="SMART" id="SM01050">
    <property type="entry name" value="CactinC_cactus"/>
    <property type="match status" value="1"/>
</dbReference>
<dbReference type="Pfam" id="PF09732">
    <property type="entry name" value="CactinC_cactus"/>
    <property type="match status" value="1"/>
</dbReference>
<dbReference type="InterPro" id="IPR019134">
    <property type="entry name" value="Cactin_C"/>
</dbReference>
<feature type="region of interest" description="Disordered" evidence="4">
    <location>
        <begin position="378"/>
        <end position="487"/>
    </location>
</feature>
<feature type="domain" description="Splicing factor Cactin C-terminal" evidence="5">
    <location>
        <begin position="568"/>
        <end position="694"/>
    </location>
</feature>
<feature type="coiled-coil region" evidence="3">
    <location>
        <begin position="110"/>
        <end position="171"/>
    </location>
</feature>
<evidence type="ECO:0000256" key="2">
    <source>
        <dbReference type="ARBA" id="ARBA00034534"/>
    </source>
</evidence>
<keyword evidence="3" id="KW-0175">Coiled coil</keyword>
<accession>A0AAD9IFS5</accession>
<dbReference type="GO" id="GO:0005681">
    <property type="term" value="C:spliceosomal complex"/>
    <property type="evidence" value="ECO:0007669"/>
    <property type="project" value="TreeGrafter"/>
</dbReference>
<evidence type="ECO:0000313" key="8">
    <source>
        <dbReference type="Proteomes" id="UP001255856"/>
    </source>
</evidence>
<evidence type="ECO:0000259" key="5">
    <source>
        <dbReference type="Pfam" id="PF09732"/>
    </source>
</evidence>
<dbReference type="EMBL" id="JASFZW010000006">
    <property type="protein sequence ID" value="KAK2077408.1"/>
    <property type="molecule type" value="Genomic_DNA"/>
</dbReference>
<feature type="compositionally biased region" description="Basic and acidic residues" evidence="4">
    <location>
        <begin position="382"/>
        <end position="391"/>
    </location>
</feature>
<comment type="similarity">
    <text evidence="1">Belongs to the CACTIN family.</text>
</comment>
<protein>
    <recommendedName>
        <fullName evidence="2">Splicing factor Cactin</fullName>
    </recommendedName>
</protein>
<dbReference type="GO" id="GO:0045292">
    <property type="term" value="P:mRNA cis splicing, via spliceosome"/>
    <property type="evidence" value="ECO:0007669"/>
    <property type="project" value="TreeGrafter"/>
</dbReference>
<proteinExistence type="inferred from homology"/>
<dbReference type="PANTHER" id="PTHR21737">
    <property type="entry name" value="POLYGLUTAMINE BINDING PROTEIN 1/MARVEL MEMBRANE-ASSOCIATING DOMAIN CONTAINING 3"/>
    <property type="match status" value="1"/>
</dbReference>
<name>A0AAD9IFS5_PROWI</name>
<organism evidence="7 8">
    <name type="scientific">Prototheca wickerhamii</name>
    <dbReference type="NCBI Taxonomy" id="3111"/>
    <lineage>
        <taxon>Eukaryota</taxon>
        <taxon>Viridiplantae</taxon>
        <taxon>Chlorophyta</taxon>
        <taxon>core chlorophytes</taxon>
        <taxon>Trebouxiophyceae</taxon>
        <taxon>Chlorellales</taxon>
        <taxon>Chlorellaceae</taxon>
        <taxon>Prototheca</taxon>
    </lineage>
</organism>
<dbReference type="GO" id="GO:0005737">
    <property type="term" value="C:cytoplasm"/>
    <property type="evidence" value="ECO:0007669"/>
    <property type="project" value="TreeGrafter"/>
</dbReference>
<dbReference type="InterPro" id="IPR018816">
    <property type="entry name" value="Cactin_central"/>
</dbReference>
<gene>
    <name evidence="7" type="ORF">QBZ16_004253</name>
</gene>
<evidence type="ECO:0000256" key="4">
    <source>
        <dbReference type="SAM" id="MobiDB-lite"/>
    </source>
</evidence>
<dbReference type="Pfam" id="PF10312">
    <property type="entry name" value="Cactin_mid"/>
    <property type="match status" value="1"/>
</dbReference>
<dbReference type="AlphaFoldDB" id="A0AAD9IFS5"/>
<evidence type="ECO:0000259" key="6">
    <source>
        <dbReference type="Pfam" id="PF10312"/>
    </source>
</evidence>
<comment type="caution">
    <text evidence="7">The sequence shown here is derived from an EMBL/GenBank/DDBJ whole genome shotgun (WGS) entry which is preliminary data.</text>
</comment>
<evidence type="ECO:0000256" key="3">
    <source>
        <dbReference type="SAM" id="Coils"/>
    </source>
</evidence>
<feature type="compositionally biased region" description="Basic residues" evidence="4">
    <location>
        <begin position="1"/>
        <end position="24"/>
    </location>
</feature>
<feature type="compositionally biased region" description="Low complexity" evidence="4">
    <location>
        <begin position="476"/>
        <end position="487"/>
    </location>
</feature>